<feature type="transmembrane region" description="Helical" evidence="14">
    <location>
        <begin position="130"/>
        <end position="150"/>
    </location>
</feature>
<accession>A0ABU8XSK4</accession>
<keyword evidence="4" id="KW-0349">Heme</keyword>
<feature type="domain" description="NarG-like" evidence="15">
    <location>
        <begin position="6"/>
        <end position="226"/>
    </location>
</feature>
<dbReference type="Pfam" id="PF02665">
    <property type="entry name" value="Nitrate_red_gam"/>
    <property type="match status" value="1"/>
</dbReference>
<dbReference type="RefSeq" id="WP_418160035.1">
    <property type="nucleotide sequence ID" value="NZ_JBBLZC010000013.1"/>
</dbReference>
<keyword evidence="9" id="KW-0560">Oxidoreductase</keyword>
<evidence type="ECO:0000256" key="9">
    <source>
        <dbReference type="ARBA" id="ARBA00023002"/>
    </source>
</evidence>
<keyword evidence="12 14" id="KW-0472">Membrane</keyword>
<evidence type="ECO:0000313" key="17">
    <source>
        <dbReference type="Proteomes" id="UP001375743"/>
    </source>
</evidence>
<dbReference type="NCBIfam" id="TIGR00351">
    <property type="entry name" value="narI"/>
    <property type="match status" value="1"/>
</dbReference>
<dbReference type="SUPFAM" id="SSF103501">
    <property type="entry name" value="Respiratory nitrate reductase 1 gamma chain"/>
    <property type="match status" value="1"/>
</dbReference>
<feature type="transmembrane region" description="Helical" evidence="14">
    <location>
        <begin position="12"/>
        <end position="29"/>
    </location>
</feature>
<evidence type="ECO:0000256" key="5">
    <source>
        <dbReference type="ARBA" id="ARBA00022692"/>
    </source>
</evidence>
<dbReference type="Gene3D" id="1.20.950.20">
    <property type="entry name" value="Transmembrane di-heme cytochromes, Chain C"/>
    <property type="match status" value="1"/>
</dbReference>
<keyword evidence="5 14" id="KW-0812">Transmembrane</keyword>
<comment type="caution">
    <text evidence="16">The sequence shown here is derived from an EMBL/GenBank/DDBJ whole genome shotgun (WGS) entry which is preliminary data.</text>
</comment>
<evidence type="ECO:0000256" key="11">
    <source>
        <dbReference type="ARBA" id="ARBA00023063"/>
    </source>
</evidence>
<sequence>MNPVLNHALFSVYPYIAAASLFLGSLLRFDTDQYSWRSKSSQLLRTRQFALGSNLFHWGILVIFVGHFVGLLTPVELFHAFGISNGFKQVMAAGVGGVAGLMAWVGLSILLHRRFSDVRIRKTSSFSDNLVIVLLWVQLTLGLITVPYSLAHPSGEEMVKFMAWAQSIVYLKLGAAEHVMDAPLIFKLHLVLGMTILLLAPFTRLVHIWSAPVWYLMRSWQIVRTRKRFQSKPVASPAKASTPVAPRPVAPEAVPAE</sequence>
<dbReference type="PANTHER" id="PTHR30598:SF3">
    <property type="entry name" value="RESPIRATORY NITRATE REDUCTASE 1 GAMMA CHAIN"/>
    <property type="match status" value="1"/>
</dbReference>
<keyword evidence="11" id="KW-0534">Nitrate assimilation</keyword>
<keyword evidence="3" id="KW-1003">Cell membrane</keyword>
<keyword evidence="7" id="KW-0249">Electron transport</keyword>
<dbReference type="EMBL" id="JBBLZC010000013">
    <property type="protein sequence ID" value="MEK0084186.1"/>
    <property type="molecule type" value="Genomic_DNA"/>
</dbReference>
<feature type="transmembrane region" description="Helical" evidence="14">
    <location>
        <begin position="190"/>
        <end position="217"/>
    </location>
</feature>
<evidence type="ECO:0000256" key="14">
    <source>
        <dbReference type="SAM" id="Phobius"/>
    </source>
</evidence>
<evidence type="ECO:0000256" key="6">
    <source>
        <dbReference type="ARBA" id="ARBA00022723"/>
    </source>
</evidence>
<keyword evidence="2" id="KW-0813">Transport</keyword>
<evidence type="ECO:0000256" key="7">
    <source>
        <dbReference type="ARBA" id="ARBA00022982"/>
    </source>
</evidence>
<evidence type="ECO:0000256" key="1">
    <source>
        <dbReference type="ARBA" id="ARBA00004651"/>
    </source>
</evidence>
<evidence type="ECO:0000256" key="10">
    <source>
        <dbReference type="ARBA" id="ARBA00023004"/>
    </source>
</evidence>
<feature type="transmembrane region" description="Helical" evidence="14">
    <location>
        <begin position="90"/>
        <end position="110"/>
    </location>
</feature>
<protein>
    <submittedName>
        <fullName evidence="16">Respiratory nitrate reductase subunit gamma</fullName>
    </submittedName>
</protein>
<evidence type="ECO:0000256" key="2">
    <source>
        <dbReference type="ARBA" id="ARBA00022448"/>
    </source>
</evidence>
<keyword evidence="8 14" id="KW-1133">Transmembrane helix</keyword>
<dbReference type="PANTHER" id="PTHR30598">
    <property type="entry name" value="NITRATE REDUCTASE PRIVATE CHAPERONE, REDOX ENZYME MATURATION PROTEIN REMP FAMILY"/>
    <property type="match status" value="1"/>
</dbReference>
<dbReference type="InterPro" id="IPR023234">
    <property type="entry name" value="NarG-like_domain"/>
</dbReference>
<feature type="region of interest" description="Disordered" evidence="13">
    <location>
        <begin position="232"/>
        <end position="257"/>
    </location>
</feature>
<proteinExistence type="predicted"/>
<dbReference type="InterPro" id="IPR003816">
    <property type="entry name" value="Nitrate_red_gam"/>
</dbReference>
<dbReference type="InterPro" id="IPR051936">
    <property type="entry name" value="Heme-iron_electron_transfer"/>
</dbReference>
<keyword evidence="10" id="KW-0408">Iron</keyword>
<evidence type="ECO:0000313" key="16">
    <source>
        <dbReference type="EMBL" id="MEK0084186.1"/>
    </source>
</evidence>
<evidence type="ECO:0000259" key="15">
    <source>
        <dbReference type="Pfam" id="PF02665"/>
    </source>
</evidence>
<gene>
    <name evidence="16" type="primary">narI</name>
    <name evidence="16" type="ORF">U1T56_13565</name>
</gene>
<evidence type="ECO:0000256" key="8">
    <source>
        <dbReference type="ARBA" id="ARBA00022989"/>
    </source>
</evidence>
<organism evidence="16 17">
    <name type="scientific">Benzoatithermus flavus</name>
    <dbReference type="NCBI Taxonomy" id="3108223"/>
    <lineage>
        <taxon>Bacteria</taxon>
        <taxon>Pseudomonadati</taxon>
        <taxon>Pseudomonadota</taxon>
        <taxon>Alphaproteobacteria</taxon>
        <taxon>Geminicoccales</taxon>
        <taxon>Geminicoccaceae</taxon>
        <taxon>Benzoatithermus</taxon>
    </lineage>
</organism>
<keyword evidence="6" id="KW-0479">Metal-binding</keyword>
<evidence type="ECO:0000256" key="3">
    <source>
        <dbReference type="ARBA" id="ARBA00022475"/>
    </source>
</evidence>
<feature type="transmembrane region" description="Helical" evidence="14">
    <location>
        <begin position="49"/>
        <end position="70"/>
    </location>
</feature>
<evidence type="ECO:0000256" key="13">
    <source>
        <dbReference type="SAM" id="MobiDB-lite"/>
    </source>
</evidence>
<comment type="subcellular location">
    <subcellularLocation>
        <location evidence="1">Cell membrane</location>
        <topology evidence="1">Multi-pass membrane protein</topology>
    </subcellularLocation>
</comment>
<evidence type="ECO:0000256" key="4">
    <source>
        <dbReference type="ARBA" id="ARBA00022617"/>
    </source>
</evidence>
<reference evidence="16 17" key="1">
    <citation type="submission" date="2024-01" db="EMBL/GenBank/DDBJ databases">
        <title>Multi-omics insights into the function and evolution of sodium benzoate biodegradation pathways in Benzoatithermus flavus gen. nov., sp. nov. from hot spring.</title>
        <authorList>
            <person name="Hu C.-J."/>
            <person name="Li W.-J."/>
        </authorList>
    </citation>
    <scope>NUCLEOTIDE SEQUENCE [LARGE SCALE GENOMIC DNA]</scope>
    <source>
        <strain evidence="16 17">SYSU G07066</strain>
    </source>
</reference>
<evidence type="ECO:0000256" key="12">
    <source>
        <dbReference type="ARBA" id="ARBA00023136"/>
    </source>
</evidence>
<dbReference type="InterPro" id="IPR036197">
    <property type="entry name" value="NarG-like_sf"/>
</dbReference>
<keyword evidence="17" id="KW-1185">Reference proteome</keyword>
<dbReference type="Proteomes" id="UP001375743">
    <property type="component" value="Unassembled WGS sequence"/>
</dbReference>
<name>A0ABU8XSK4_9PROT</name>